<evidence type="ECO:0000256" key="2">
    <source>
        <dbReference type="ARBA" id="ARBA00022729"/>
    </source>
</evidence>
<comment type="subcellular location">
    <subcellularLocation>
        <location evidence="1">Secreted</location>
    </subcellularLocation>
</comment>
<dbReference type="PROSITE" id="PS51677">
    <property type="entry name" value="NODB"/>
    <property type="match status" value="1"/>
</dbReference>
<evidence type="ECO:0000313" key="5">
    <source>
        <dbReference type="Proteomes" id="UP001529085"/>
    </source>
</evidence>
<evidence type="ECO:0000256" key="1">
    <source>
        <dbReference type="ARBA" id="ARBA00004613"/>
    </source>
</evidence>
<dbReference type="Proteomes" id="UP001529085">
    <property type="component" value="Unassembled WGS sequence"/>
</dbReference>
<dbReference type="CDD" id="cd10918">
    <property type="entry name" value="CE4_NodB_like_5s_6s"/>
    <property type="match status" value="1"/>
</dbReference>
<feature type="domain" description="NodB homology" evidence="3">
    <location>
        <begin position="92"/>
        <end position="311"/>
    </location>
</feature>
<dbReference type="EC" id="3.-.-.-" evidence="4"/>
<dbReference type="GO" id="GO:0016787">
    <property type="term" value="F:hydrolase activity"/>
    <property type="evidence" value="ECO:0007669"/>
    <property type="project" value="UniProtKB-KW"/>
</dbReference>
<sequence>MLNTIKYLLKESVGFVLRVFRVHVLIKKLSKNFYLVFNYHSFSKYNNYKVKRGSILETGYRDNFDKQIKFYNKHFEFSYPEDFFESKSTNQHSVLITFDDGYKDNYDIALPLLQKHNAKAIFFIVTALTDTKDMLMHDKIRLLAEQKKISKDYLDIPNKVNKGENLYDKKVLDKVSSIFVEQNIKERSLMNTEELIELCAKGFKVGVHTHNHNPLIFLNKETQYSEIKTCMDFLNEIHSPVKYIAYPNGLVNDNAIEICQELKLEYGFTTQNGYNTKEQERLKIKRIGINMSDSLNVIVLKLFFNFFKNIK</sequence>
<protein>
    <submittedName>
        <fullName evidence="4">Polysaccharide deacetylase family protein</fullName>
        <ecNumber evidence="4">3.-.-.-</ecNumber>
    </submittedName>
</protein>
<comment type="caution">
    <text evidence="4">The sequence shown here is derived from an EMBL/GenBank/DDBJ whole genome shotgun (WGS) entry which is preliminary data.</text>
</comment>
<organism evidence="4 5">
    <name type="scientific">Winogradskyella marincola</name>
    <dbReference type="NCBI Taxonomy" id="3037795"/>
    <lineage>
        <taxon>Bacteria</taxon>
        <taxon>Pseudomonadati</taxon>
        <taxon>Bacteroidota</taxon>
        <taxon>Flavobacteriia</taxon>
        <taxon>Flavobacteriales</taxon>
        <taxon>Flavobacteriaceae</taxon>
        <taxon>Winogradskyella</taxon>
    </lineage>
</organism>
<reference evidence="4 5" key="1">
    <citation type="submission" date="2023-03" db="EMBL/GenBank/DDBJ databases">
        <title>Strain YYF002 represents a novel species in the genus Winogradskyella isolated from seawater.</title>
        <authorList>
            <person name="Fu Z.-Y."/>
        </authorList>
    </citation>
    <scope>NUCLEOTIDE SEQUENCE [LARGE SCALE GENOMIC DNA]</scope>
    <source>
        <strain evidence="4 5">YYF002</strain>
    </source>
</reference>
<dbReference type="InterPro" id="IPR002509">
    <property type="entry name" value="NODB_dom"/>
</dbReference>
<dbReference type="Pfam" id="PF01522">
    <property type="entry name" value="Polysacc_deac_1"/>
    <property type="match status" value="1"/>
</dbReference>
<keyword evidence="4" id="KW-0378">Hydrolase</keyword>
<proteinExistence type="predicted"/>
<dbReference type="PANTHER" id="PTHR34216:SF3">
    <property type="entry name" value="POLY-BETA-1,6-N-ACETYL-D-GLUCOSAMINE N-DEACETYLASE"/>
    <property type="match status" value="1"/>
</dbReference>
<dbReference type="EMBL" id="JARSBN010000001">
    <property type="protein sequence ID" value="MDG4714772.1"/>
    <property type="molecule type" value="Genomic_DNA"/>
</dbReference>
<dbReference type="InterPro" id="IPR011330">
    <property type="entry name" value="Glyco_hydro/deAcase_b/a-brl"/>
</dbReference>
<dbReference type="Gene3D" id="3.20.20.370">
    <property type="entry name" value="Glycoside hydrolase/deacetylase"/>
    <property type="match status" value="1"/>
</dbReference>
<dbReference type="RefSeq" id="WP_278004236.1">
    <property type="nucleotide sequence ID" value="NZ_JARSBN010000001.1"/>
</dbReference>
<name>A0ABT6FYB3_9FLAO</name>
<dbReference type="SUPFAM" id="SSF88713">
    <property type="entry name" value="Glycoside hydrolase/deacetylase"/>
    <property type="match status" value="1"/>
</dbReference>
<dbReference type="PANTHER" id="PTHR34216">
    <property type="match status" value="1"/>
</dbReference>
<keyword evidence="5" id="KW-1185">Reference proteome</keyword>
<dbReference type="InterPro" id="IPR051398">
    <property type="entry name" value="Polysacch_Deacetylase"/>
</dbReference>
<gene>
    <name evidence="4" type="ORF">P7122_02725</name>
</gene>
<keyword evidence="2" id="KW-0732">Signal</keyword>
<evidence type="ECO:0000259" key="3">
    <source>
        <dbReference type="PROSITE" id="PS51677"/>
    </source>
</evidence>
<accession>A0ABT6FYB3</accession>
<evidence type="ECO:0000313" key="4">
    <source>
        <dbReference type="EMBL" id="MDG4714772.1"/>
    </source>
</evidence>